<name>A0A5D3WMA4_9BACT</name>
<dbReference type="EMBL" id="VNIB01000002">
    <property type="protein sequence ID" value="TYO99619.1"/>
    <property type="molecule type" value="Genomic_DNA"/>
</dbReference>
<dbReference type="AlphaFoldDB" id="A0A5D3WMA4"/>
<evidence type="ECO:0000313" key="2">
    <source>
        <dbReference type="Proteomes" id="UP000324159"/>
    </source>
</evidence>
<dbReference type="PROSITE" id="PS51257">
    <property type="entry name" value="PROKAR_LIPOPROTEIN"/>
    <property type="match status" value="1"/>
</dbReference>
<comment type="caution">
    <text evidence="1">The sequence shown here is derived from an EMBL/GenBank/DDBJ whole genome shotgun (WGS) entry which is preliminary data.</text>
</comment>
<dbReference type="Gene3D" id="2.160.20.10">
    <property type="entry name" value="Single-stranded right-handed beta-helix, Pectin lyase-like"/>
    <property type="match status" value="1"/>
</dbReference>
<organism evidence="1 2">
    <name type="scientific">Geothermobacter ehrlichii</name>
    <dbReference type="NCBI Taxonomy" id="213224"/>
    <lineage>
        <taxon>Bacteria</taxon>
        <taxon>Pseudomonadati</taxon>
        <taxon>Thermodesulfobacteriota</taxon>
        <taxon>Desulfuromonadia</taxon>
        <taxon>Desulfuromonadales</taxon>
        <taxon>Geothermobacteraceae</taxon>
        <taxon>Geothermobacter</taxon>
    </lineage>
</organism>
<dbReference type="RefSeq" id="WP_187426621.1">
    <property type="nucleotide sequence ID" value="NZ_VNIB01000002.1"/>
</dbReference>
<protein>
    <submittedName>
        <fullName evidence="1">Uncharacterized protein</fullName>
    </submittedName>
</protein>
<dbReference type="Proteomes" id="UP000324159">
    <property type="component" value="Unassembled WGS sequence"/>
</dbReference>
<proteinExistence type="predicted"/>
<dbReference type="InterPro" id="IPR012334">
    <property type="entry name" value="Pectin_lyas_fold"/>
</dbReference>
<reference evidence="1 2" key="1">
    <citation type="submission" date="2019-07" db="EMBL/GenBank/DDBJ databases">
        <title>Genomic Encyclopedia of Type Strains, Phase IV (KMG-IV): sequencing the most valuable type-strain genomes for metagenomic binning, comparative biology and taxonomic classification.</title>
        <authorList>
            <person name="Goeker M."/>
        </authorList>
    </citation>
    <scope>NUCLEOTIDE SEQUENCE [LARGE SCALE GENOMIC DNA]</scope>
    <source>
        <strain evidence="1 2">SS015</strain>
    </source>
</reference>
<gene>
    <name evidence="1" type="ORF">EDC39_102142</name>
</gene>
<accession>A0A5D3WMA4</accession>
<evidence type="ECO:0000313" key="1">
    <source>
        <dbReference type="EMBL" id="TYO99619.1"/>
    </source>
</evidence>
<keyword evidence="2" id="KW-1185">Reference proteome</keyword>
<sequence>MRMLILFLFGFVLVLAGCAPEAPRFYRPEPLPRLAGVIGGQLHLSGEVVVADDVRIAPGAELVIEPGTTLWIMPAGSTKIEPDFLSPRTEILVQGRLRIAGSEEEPVRFATLRPQLDVAPGDPLWAGIIVVDGGRAELSHVRLQAADYGLWLLEGEGRLRAVEFADCRYGIAVQAEGHLELADSLLRGGEIGLFCPGPGAVQLRQVRFDGQDEEGIHIGSSCRIAGEDVAVERARVGVAAAERPAFIRFGDNGRDFLRLRRRP</sequence>